<evidence type="ECO:0000313" key="3">
    <source>
        <dbReference type="EMBL" id="KGE86623.1"/>
    </source>
</evidence>
<feature type="domain" description="Glycosyl transferase family 1" evidence="1">
    <location>
        <begin position="217"/>
        <end position="374"/>
    </location>
</feature>
<accession>A0A098S461</accession>
<dbReference type="Pfam" id="PF00534">
    <property type="entry name" value="Glycos_transf_1"/>
    <property type="match status" value="1"/>
</dbReference>
<dbReference type="InterPro" id="IPR001296">
    <property type="entry name" value="Glyco_trans_1"/>
</dbReference>
<reference evidence="3 4" key="1">
    <citation type="journal article" date="2014" name="Int. J. Syst. Evol. Microbiol.">
        <title>Phaeodactylibacter xiamenensis gen. nov., sp. nov., a member of the family Saprospiraceae isolated from the marine alga Phaeodactylum tricornutum.</title>
        <authorList>
            <person name="Chen Z.Jr."/>
            <person name="Lei X."/>
            <person name="Lai Q."/>
            <person name="Li Y."/>
            <person name="Zhang B."/>
            <person name="Zhang J."/>
            <person name="Zhang H."/>
            <person name="Yang L."/>
            <person name="Zheng W."/>
            <person name="Tian Y."/>
            <person name="Yu Z."/>
            <person name="Xu H.Jr."/>
            <person name="Zheng T."/>
        </authorList>
    </citation>
    <scope>NUCLEOTIDE SEQUENCE [LARGE SCALE GENOMIC DNA]</scope>
    <source>
        <strain evidence="3 4">KD52</strain>
    </source>
</reference>
<keyword evidence="4" id="KW-1185">Reference proteome</keyword>
<dbReference type="AlphaFoldDB" id="A0A098S461"/>
<dbReference type="RefSeq" id="WP_044224495.1">
    <property type="nucleotide sequence ID" value="NZ_JBKAGJ010000039.1"/>
</dbReference>
<dbReference type="PANTHER" id="PTHR45947">
    <property type="entry name" value="SULFOQUINOVOSYL TRANSFERASE SQD2"/>
    <property type="match status" value="1"/>
</dbReference>
<sequence>MTKLKIALYTQTFPPKGGGVSTSHYNIYNLLKDEYDIQVFAFNETVNEFDEQIVKLATIPLINRFILSLVKCRYKAKSKGSKLSNVKAIISSFIPVLKSHKYLRRFKPDIILLPDFNIPAYLLQKPKGTKLVCFAHHNYSRFKNHILLENSDWLDLDIAYSMEQSAMRKVDAIISPSYYMIQRYEGSTYNNKPVFRIPNFMEKDNFKALESQAKTNTTLPRDRKIIYIPSAGSVVKGKRYIFEIVRRLLAHDNNLFFYLSGHLPDDLVYELKEFKDHLYTPGHINWETNVIYMMQCDLGITPNLEENFSNAILEGQAAGLPFVAFDTGGNKEIILDKETGFIVPYRDIEALIEQSYNLINNNQLRENFANRSKEACYSRFNNTIIKAEYQKAFEQIAQM</sequence>
<dbReference type="Gene3D" id="3.40.50.2000">
    <property type="entry name" value="Glycogen Phosphorylase B"/>
    <property type="match status" value="2"/>
</dbReference>
<organism evidence="3 4">
    <name type="scientific">Phaeodactylibacter xiamenensis</name>
    <dbReference type="NCBI Taxonomy" id="1524460"/>
    <lineage>
        <taxon>Bacteria</taxon>
        <taxon>Pseudomonadati</taxon>
        <taxon>Bacteroidota</taxon>
        <taxon>Saprospiria</taxon>
        <taxon>Saprospirales</taxon>
        <taxon>Haliscomenobacteraceae</taxon>
        <taxon>Phaeodactylibacter</taxon>
    </lineage>
</organism>
<evidence type="ECO:0008006" key="5">
    <source>
        <dbReference type="Google" id="ProtNLM"/>
    </source>
</evidence>
<name>A0A098S461_9BACT</name>
<dbReference type="InterPro" id="IPR028098">
    <property type="entry name" value="Glyco_trans_4-like_N"/>
</dbReference>
<dbReference type="STRING" id="1524460.IX84_20250"/>
<comment type="caution">
    <text evidence="3">The sequence shown here is derived from an EMBL/GenBank/DDBJ whole genome shotgun (WGS) entry which is preliminary data.</text>
</comment>
<dbReference type="EMBL" id="JPOS01000076">
    <property type="protein sequence ID" value="KGE86623.1"/>
    <property type="molecule type" value="Genomic_DNA"/>
</dbReference>
<dbReference type="Pfam" id="PF13439">
    <property type="entry name" value="Glyco_transf_4"/>
    <property type="match status" value="1"/>
</dbReference>
<dbReference type="InterPro" id="IPR050194">
    <property type="entry name" value="Glycosyltransferase_grp1"/>
</dbReference>
<dbReference type="CDD" id="cd03801">
    <property type="entry name" value="GT4_PimA-like"/>
    <property type="match status" value="1"/>
</dbReference>
<protein>
    <recommendedName>
        <fullName evidence="5">Glycosyl transferase family 1 domain-containing protein</fullName>
    </recommendedName>
</protein>
<evidence type="ECO:0000259" key="1">
    <source>
        <dbReference type="Pfam" id="PF00534"/>
    </source>
</evidence>
<evidence type="ECO:0000259" key="2">
    <source>
        <dbReference type="Pfam" id="PF13439"/>
    </source>
</evidence>
<dbReference type="OrthoDB" id="9811239at2"/>
<dbReference type="GO" id="GO:0016758">
    <property type="term" value="F:hexosyltransferase activity"/>
    <property type="evidence" value="ECO:0007669"/>
    <property type="project" value="TreeGrafter"/>
</dbReference>
<gene>
    <name evidence="3" type="ORF">IX84_20250</name>
</gene>
<evidence type="ECO:0000313" key="4">
    <source>
        <dbReference type="Proteomes" id="UP000029736"/>
    </source>
</evidence>
<feature type="domain" description="Glycosyltransferase subfamily 4-like N-terminal" evidence="2">
    <location>
        <begin position="18"/>
        <end position="201"/>
    </location>
</feature>
<proteinExistence type="predicted"/>
<dbReference type="SUPFAM" id="SSF53756">
    <property type="entry name" value="UDP-Glycosyltransferase/glycogen phosphorylase"/>
    <property type="match status" value="1"/>
</dbReference>
<dbReference type="PANTHER" id="PTHR45947:SF3">
    <property type="entry name" value="SULFOQUINOVOSYL TRANSFERASE SQD2"/>
    <property type="match status" value="1"/>
</dbReference>
<dbReference type="Proteomes" id="UP000029736">
    <property type="component" value="Unassembled WGS sequence"/>
</dbReference>